<dbReference type="RefSeq" id="WP_092864132.1">
    <property type="nucleotide sequence ID" value="NZ_FPCH01000001.1"/>
</dbReference>
<name>A0A1I7MXA8_9HYPH</name>
<dbReference type="Proteomes" id="UP000199423">
    <property type="component" value="Unassembled WGS sequence"/>
</dbReference>
<dbReference type="AlphaFoldDB" id="A0A1I7MXA8"/>
<dbReference type="EMBL" id="FPCH01000001">
    <property type="protein sequence ID" value="SFV27008.1"/>
    <property type="molecule type" value="Genomic_DNA"/>
</dbReference>
<proteinExistence type="predicted"/>
<organism evidence="1 2">
    <name type="scientific">Hyphomicrobium facile</name>
    <dbReference type="NCBI Taxonomy" id="51670"/>
    <lineage>
        <taxon>Bacteria</taxon>
        <taxon>Pseudomonadati</taxon>
        <taxon>Pseudomonadota</taxon>
        <taxon>Alphaproteobacteria</taxon>
        <taxon>Hyphomicrobiales</taxon>
        <taxon>Hyphomicrobiaceae</taxon>
        <taxon>Hyphomicrobium</taxon>
    </lineage>
</organism>
<evidence type="ECO:0000313" key="2">
    <source>
        <dbReference type="Proteomes" id="UP000199423"/>
    </source>
</evidence>
<keyword evidence="2" id="KW-1185">Reference proteome</keyword>
<accession>A0A1I7MXA8</accession>
<reference evidence="2" key="1">
    <citation type="submission" date="2016-10" db="EMBL/GenBank/DDBJ databases">
        <authorList>
            <person name="Varghese N."/>
            <person name="Submissions S."/>
        </authorList>
    </citation>
    <scope>NUCLEOTIDE SEQUENCE [LARGE SCALE GENOMIC DNA]</scope>
    <source>
        <strain evidence="2">DSM 1565</strain>
    </source>
</reference>
<protein>
    <submittedName>
        <fullName evidence="1">Uncharacterized protein</fullName>
    </submittedName>
</protein>
<dbReference type="OrthoDB" id="8455641at2"/>
<evidence type="ECO:0000313" key="1">
    <source>
        <dbReference type="EMBL" id="SFV27008.1"/>
    </source>
</evidence>
<sequence length="72" mass="7994">MSNPRVSIPKFRVGQTVDFSPSLRGLAVSARLYKVTRVLPTDGGERQYRIKTIAEAFERVARESELLSASAI</sequence>
<gene>
    <name evidence="1" type="ORF">SAMN04488557_0655</name>
</gene>